<dbReference type="EMBL" id="RCMI01000491">
    <property type="protein sequence ID" value="KAG2908315.1"/>
    <property type="molecule type" value="Genomic_DNA"/>
</dbReference>
<dbReference type="EMBL" id="RCMK01000477">
    <property type="protein sequence ID" value="KAG2926558.1"/>
    <property type="molecule type" value="Genomic_DNA"/>
</dbReference>
<comment type="caution">
    <text evidence="1">The sequence shown here is derived from an EMBL/GenBank/DDBJ whole genome shotgun (WGS) entry which is preliminary data.</text>
</comment>
<dbReference type="EMBL" id="RCMG01000501">
    <property type="protein sequence ID" value="KAG2853070.1"/>
    <property type="molecule type" value="Genomic_DNA"/>
</dbReference>
<proteinExistence type="predicted"/>
<evidence type="ECO:0000313" key="3">
    <source>
        <dbReference type="EMBL" id="KAG2926558.1"/>
    </source>
</evidence>
<dbReference type="AlphaFoldDB" id="A0A8T1KCM7"/>
<organism evidence="1 6">
    <name type="scientific">Phytophthora cactorum</name>
    <dbReference type="NCBI Taxonomy" id="29920"/>
    <lineage>
        <taxon>Eukaryota</taxon>
        <taxon>Sar</taxon>
        <taxon>Stramenopiles</taxon>
        <taxon>Oomycota</taxon>
        <taxon>Peronosporomycetes</taxon>
        <taxon>Peronosporales</taxon>
        <taxon>Peronosporaceae</taxon>
        <taxon>Phytophthora</taxon>
    </lineage>
</organism>
<evidence type="ECO:0000313" key="2">
    <source>
        <dbReference type="EMBL" id="KAG2908315.1"/>
    </source>
</evidence>
<dbReference type="Proteomes" id="UP000774804">
    <property type="component" value="Unassembled WGS sequence"/>
</dbReference>
<dbReference type="EMBL" id="RCMV01000467">
    <property type="protein sequence ID" value="KAG3216707.1"/>
    <property type="molecule type" value="Genomic_DNA"/>
</dbReference>
<dbReference type="Proteomes" id="UP000736787">
    <property type="component" value="Unassembled WGS sequence"/>
</dbReference>
<evidence type="ECO:0000313" key="5">
    <source>
        <dbReference type="EMBL" id="KAG3216707.1"/>
    </source>
</evidence>
<dbReference type="Proteomes" id="UP000697107">
    <property type="component" value="Unassembled WGS sequence"/>
</dbReference>
<dbReference type="EMBL" id="RCML01000513">
    <property type="protein sequence ID" value="KAG2974930.1"/>
    <property type="molecule type" value="Genomic_DNA"/>
</dbReference>
<protein>
    <submittedName>
        <fullName evidence="1">Uncharacterized protein</fullName>
    </submittedName>
</protein>
<sequence length="34" mass="3586">MGRVECLVARNFFRGGPVGASGGKLAPVKTVVRR</sequence>
<dbReference type="Proteomes" id="UP000735874">
    <property type="component" value="Unassembled WGS sequence"/>
</dbReference>
<evidence type="ECO:0000313" key="1">
    <source>
        <dbReference type="EMBL" id="KAG2853070.1"/>
    </source>
</evidence>
<reference evidence="1" key="1">
    <citation type="submission" date="2018-10" db="EMBL/GenBank/DDBJ databases">
        <title>Effector identification in a new, highly contiguous assembly of the strawberry crown rot pathogen Phytophthora cactorum.</title>
        <authorList>
            <person name="Armitage A.D."/>
            <person name="Nellist C.F."/>
            <person name="Bates H."/>
            <person name="Vickerstaff R.J."/>
            <person name="Harrison R.J."/>
        </authorList>
    </citation>
    <scope>NUCLEOTIDE SEQUENCE</scope>
    <source>
        <strain evidence="1">15-7</strain>
        <strain evidence="2">4032</strain>
        <strain evidence="3">4040</strain>
        <strain evidence="4">P415</strain>
        <strain evidence="5">P421</strain>
    </source>
</reference>
<name>A0A8T1KCM7_9STRA</name>
<evidence type="ECO:0000313" key="4">
    <source>
        <dbReference type="EMBL" id="KAG2974930.1"/>
    </source>
</evidence>
<dbReference type="Proteomes" id="UP000760860">
    <property type="component" value="Unassembled WGS sequence"/>
</dbReference>
<gene>
    <name evidence="1" type="ORF">PC113_g14484</name>
    <name evidence="2" type="ORF">PC115_g13630</name>
    <name evidence="3" type="ORF">PC117_g14852</name>
    <name evidence="4" type="ORF">PC118_g14258</name>
    <name evidence="5" type="ORF">PC129_g12429</name>
</gene>
<evidence type="ECO:0000313" key="6">
    <source>
        <dbReference type="Proteomes" id="UP000735874"/>
    </source>
</evidence>
<accession>A0A8T1KCM7</accession>